<dbReference type="InterPro" id="IPR019734">
    <property type="entry name" value="TPR_rpt"/>
</dbReference>
<dbReference type="eggNOG" id="COG3271">
    <property type="taxonomic scope" value="Bacteria"/>
</dbReference>
<dbReference type="Pfam" id="PF13529">
    <property type="entry name" value="Peptidase_C39_2"/>
    <property type="match status" value="1"/>
</dbReference>
<dbReference type="InterPro" id="IPR011990">
    <property type="entry name" value="TPR-like_helical_dom_sf"/>
</dbReference>
<evidence type="ECO:0000313" key="5">
    <source>
        <dbReference type="Proteomes" id="UP000000268"/>
    </source>
</evidence>
<dbReference type="GO" id="GO:0016567">
    <property type="term" value="P:protein ubiquitination"/>
    <property type="evidence" value="ECO:0007669"/>
    <property type="project" value="TreeGrafter"/>
</dbReference>
<gene>
    <name evidence="4" type="ordered locus">AM1_2739</name>
</gene>
<keyword evidence="2" id="KW-0812">Transmembrane</keyword>
<dbReference type="SUPFAM" id="SSF48439">
    <property type="entry name" value="Protein prenylyltransferase"/>
    <property type="match status" value="1"/>
</dbReference>
<sequence>MKTSVELSQSVSDRLSALMDQGFYLQAYDLCQSVDLRSTGPDTTTQLLVGRLTGALGAPRQRAAILLRAWRRNPADPDALYYYISTMLWRQGPLAAYRLIQKHQSQFDHFTPYQQAQWLGLQAQVVLEFRDFDRTDAYLQEAKILAPEDPWITLLQSRLWEQEDRYPDALAMAQKALAQHLWYRPAVLATAHLYTLLNQDDQALELLQQATTQLESGDIWAQLAALQLELGQYTQAQHSYQQYEQACPLLDKAGQSRLWSAQADIAYQRGDFNQAHHLAQKLTEYPYYQSLAQRLLELPEGERVILPVGFVRQHHMTCAPATLTTLCAYWGTTVDHQQLADSICYNGTSSYSERDWASQQGWAVCEFTVTWDSIIQLIDAGIPFTLSTVEATSAHLQAVIGYDSRLQTLIIRDPYHRGIVEPWAKEFLERYQASGPRGMVLLPPEKAGLLETLDLPDSRLYDQLHALQAALTHHDRATAGDWSQRLNGAAPHHRLALQAQFELAYYDADHTSALAVIEQMLEQFPAAPHLMLQKLQYLQELASRQDCVDWLTYVIEQEQFHPIFWTRLAKLLSDDARADESAIRLLRRSIRAMPTEAYNYFLLANLYWSQRQFDVALDLYRFAACLEDKEQTYAHNYFLAARGCRQTSVALQLLKQRWSRDQKRSARPVYALATAYDHLDRPSEAIEVLAQTQSWHPGDGELLLYRAKYLGEHGQFDQAHALLKEAKAKTAHSRWLSTAATLAQYEYKPDQALDLWQQLINADPLDIEANRAVSQLLAEQEGVTAAREFIAATCSTFPDHAGLHHLWYQQVQEGDAVVAEQVLRRLVDINPKDAWSWRQIAWQLGRQQQLEAGFDACETAQHLDPHNPAYFTIYGYLWVLNKDIPMAKTAFKSALQRSVDSSRAISELIDICQSTEEQKDVIDFIFHEFQKQVITGDGLFTFYQYARTVLTPEDFDQRIQEVHAARPDLWQVWTVRSRQLLSSDRTTEALAIAVEASERFPLLPRVWVDLAIVHRTRKDDEAEEQALQTALRINPGWDSAIQQLADLYDRTNALDKCKALLETALMHSPLEAYLHGYLADVRWKLDDCEAALQQLQKALRLDPSYDWGWNRLQEWAQTLERPHLTADIARELTVTRSGEAQSWLRLAEYLTGDDTLDERIAAVDQAIALNPRCWDAYDLKAKVLAAAERYEDAIATCSPPEVDDDVPSFLGARAAWIQYQQGQFDEAIQAMKTILAKDPDYFAGWRILADWYRQLDHLDAYLPTAQQLVRLAPQECIAWGYQGEAKQKTGDRLGAKADFRKAFELDPEYSFAGLSLFDLELEGLETEAAANTLARLKEHCNDEFVLARAVQLAVRQNDLNTATQTLAQLCIYPSDQEWPLEAAVESMIAANWTTEAQTILFDAFPQPDAHPKVGYHWVYCCEKLKQRKFCQKQLQKFHPDHPVQRQALITYIRLLAYRNSSGPLLKFLRENRDLLRSHTETWGIVGYALSERREHKINLKWLSDWKARSEVKPWMLLNLVQSLQATQHPADAISVSQYSLTLPEDDGTLVHRLWLAYAASHEGQTIKANHYLQDIDPKYLEKEYLFLQYLVKANLAIDCTELPRRQRLEQAKLHVQQAMAVHSEFRTRFYWQHVFSSSVWRIAKQSRNISGYIWALSQSIPPDIFWAIIYLLGTLFFLILKIMNP</sequence>
<dbReference type="eggNOG" id="COG3063">
    <property type="taxonomic scope" value="Bacteria"/>
</dbReference>
<proteinExistence type="predicted"/>
<keyword evidence="2" id="KW-0472">Membrane</keyword>
<dbReference type="Proteomes" id="UP000000268">
    <property type="component" value="Chromosome"/>
</dbReference>
<evidence type="ECO:0000259" key="3">
    <source>
        <dbReference type="Pfam" id="PF13529"/>
    </source>
</evidence>
<dbReference type="SMART" id="SM00028">
    <property type="entry name" value="TPR"/>
    <property type="match status" value="10"/>
</dbReference>
<keyword evidence="2" id="KW-1133">Transmembrane helix</keyword>
<feature type="domain" description="Peptidase C39-like" evidence="3">
    <location>
        <begin position="309"/>
        <end position="415"/>
    </location>
</feature>
<dbReference type="Gene3D" id="1.25.40.10">
    <property type="entry name" value="Tetratricopeptide repeat domain"/>
    <property type="match status" value="6"/>
</dbReference>
<accession>B0C855</accession>
<dbReference type="STRING" id="329726.AM1_2739"/>
<dbReference type="PANTHER" id="PTHR12558">
    <property type="entry name" value="CELL DIVISION CYCLE 16,23,27"/>
    <property type="match status" value="1"/>
</dbReference>
<evidence type="ECO:0000256" key="2">
    <source>
        <dbReference type="SAM" id="Phobius"/>
    </source>
</evidence>
<dbReference type="PROSITE" id="PS50005">
    <property type="entry name" value="TPR"/>
    <property type="match status" value="1"/>
</dbReference>
<dbReference type="PANTHER" id="PTHR12558:SF36">
    <property type="entry name" value="ANAPHASE-PROMOTING COMPLEX SUBUNIT 7"/>
    <property type="match status" value="1"/>
</dbReference>
<reference evidence="4 5" key="1">
    <citation type="journal article" date="2008" name="Proc. Natl. Acad. Sci. U.S.A.">
        <title>Niche adaptation and genome expansion in the chlorophyll d-producing cyanobacterium Acaryochloris marina.</title>
        <authorList>
            <person name="Swingley W.D."/>
            <person name="Chen M."/>
            <person name="Cheung P.C."/>
            <person name="Conrad A.L."/>
            <person name="Dejesa L.C."/>
            <person name="Hao J."/>
            <person name="Honchak B.M."/>
            <person name="Karbach L.E."/>
            <person name="Kurdoglu A."/>
            <person name="Lahiri S."/>
            <person name="Mastrian S.D."/>
            <person name="Miyashita H."/>
            <person name="Page L."/>
            <person name="Ramakrishna P."/>
            <person name="Satoh S."/>
            <person name="Sattley W.M."/>
            <person name="Shimada Y."/>
            <person name="Taylor H.L."/>
            <person name="Tomo T."/>
            <person name="Tsuchiya T."/>
            <person name="Wang Z.T."/>
            <person name="Raymond J."/>
            <person name="Mimuro M."/>
            <person name="Blankenship R.E."/>
            <person name="Touchman J.W."/>
        </authorList>
    </citation>
    <scope>NUCLEOTIDE SEQUENCE [LARGE SCALE GENOMIC DNA]</scope>
    <source>
        <strain evidence="5">MBIC 11017</strain>
    </source>
</reference>
<keyword evidence="5" id="KW-1185">Reference proteome</keyword>
<organism evidence="4 5">
    <name type="scientific">Acaryochloris marina (strain MBIC 11017)</name>
    <dbReference type="NCBI Taxonomy" id="329726"/>
    <lineage>
        <taxon>Bacteria</taxon>
        <taxon>Bacillati</taxon>
        <taxon>Cyanobacteriota</taxon>
        <taxon>Cyanophyceae</taxon>
        <taxon>Acaryochloridales</taxon>
        <taxon>Acaryochloridaceae</taxon>
        <taxon>Acaryochloris</taxon>
    </lineage>
</organism>
<dbReference type="SUPFAM" id="SSF48452">
    <property type="entry name" value="TPR-like"/>
    <property type="match status" value="5"/>
</dbReference>
<dbReference type="GO" id="GO:0051301">
    <property type="term" value="P:cell division"/>
    <property type="evidence" value="ECO:0007669"/>
    <property type="project" value="TreeGrafter"/>
</dbReference>
<evidence type="ECO:0000256" key="1">
    <source>
        <dbReference type="PROSITE-ProRule" id="PRU00339"/>
    </source>
</evidence>
<dbReference type="EMBL" id="CP000828">
    <property type="protein sequence ID" value="ABW27739.1"/>
    <property type="molecule type" value="Genomic_DNA"/>
</dbReference>
<protein>
    <submittedName>
        <fullName evidence="4">TPR domain protein</fullName>
    </submittedName>
</protein>
<feature type="transmembrane region" description="Helical" evidence="2">
    <location>
        <begin position="1664"/>
        <end position="1683"/>
    </location>
</feature>
<dbReference type="HOGENOM" id="CLU_002121_0_0_3"/>
<dbReference type="Gene3D" id="3.90.70.10">
    <property type="entry name" value="Cysteine proteinases"/>
    <property type="match status" value="1"/>
</dbReference>
<keyword evidence="1" id="KW-0802">TPR repeat</keyword>
<feature type="repeat" description="TPR" evidence="1">
    <location>
        <begin position="1072"/>
        <end position="1105"/>
    </location>
</feature>
<dbReference type="RefSeq" id="WP_012163186.1">
    <property type="nucleotide sequence ID" value="NC_009925.1"/>
</dbReference>
<name>B0C855_ACAM1</name>
<dbReference type="OrthoDB" id="5477554at2"/>
<evidence type="ECO:0000313" key="4">
    <source>
        <dbReference type="EMBL" id="ABW27739.1"/>
    </source>
</evidence>
<dbReference type="eggNOG" id="COG0457">
    <property type="taxonomic scope" value="Bacteria"/>
</dbReference>
<dbReference type="InterPro" id="IPR039564">
    <property type="entry name" value="Peptidase_C39-like"/>
</dbReference>
<dbReference type="KEGG" id="amr:AM1_2739"/>
<dbReference type="Pfam" id="PF13432">
    <property type="entry name" value="TPR_16"/>
    <property type="match status" value="2"/>
</dbReference>